<dbReference type="PANTHER" id="PTHR11014">
    <property type="entry name" value="PEPTIDASE M20 FAMILY MEMBER"/>
    <property type="match status" value="1"/>
</dbReference>
<reference evidence="2" key="1">
    <citation type="journal article" date="2023" name="IMA Fungus">
        <title>Comparative genomic study of the Penicillium genus elucidates a diverse pangenome and 15 lateral gene transfer events.</title>
        <authorList>
            <person name="Petersen C."/>
            <person name="Sorensen T."/>
            <person name="Nielsen M.R."/>
            <person name="Sondergaard T.E."/>
            <person name="Sorensen J.L."/>
            <person name="Fitzpatrick D.A."/>
            <person name="Frisvad J.C."/>
            <person name="Nielsen K.L."/>
        </authorList>
    </citation>
    <scope>NUCLEOTIDE SEQUENCE</scope>
    <source>
        <strain evidence="2">IBT 17514</strain>
    </source>
</reference>
<dbReference type="EMBL" id="JAQJAN010000002">
    <property type="protein sequence ID" value="KAJ5738914.1"/>
    <property type="molecule type" value="Genomic_DNA"/>
</dbReference>
<dbReference type="AlphaFoldDB" id="A0AAD6HVC6"/>
<dbReference type="SUPFAM" id="SSF53187">
    <property type="entry name" value="Zn-dependent exopeptidases"/>
    <property type="match status" value="1"/>
</dbReference>
<dbReference type="Gene3D" id="3.30.70.360">
    <property type="match status" value="1"/>
</dbReference>
<keyword evidence="3" id="KW-1185">Reference proteome</keyword>
<organism evidence="2 3">
    <name type="scientific">Penicillium malachiteum</name>
    <dbReference type="NCBI Taxonomy" id="1324776"/>
    <lineage>
        <taxon>Eukaryota</taxon>
        <taxon>Fungi</taxon>
        <taxon>Dikarya</taxon>
        <taxon>Ascomycota</taxon>
        <taxon>Pezizomycotina</taxon>
        <taxon>Eurotiomycetes</taxon>
        <taxon>Eurotiomycetidae</taxon>
        <taxon>Eurotiales</taxon>
        <taxon>Aspergillaceae</taxon>
        <taxon>Penicillium</taxon>
    </lineage>
</organism>
<comment type="similarity">
    <text evidence="1">Belongs to the peptidase M20A family.</text>
</comment>
<dbReference type="InterPro" id="IPR002933">
    <property type="entry name" value="Peptidase_M20"/>
</dbReference>
<dbReference type="PANTHER" id="PTHR11014:SF63">
    <property type="entry name" value="METALLOPEPTIDASE, PUTATIVE (AFU_ORTHOLOGUE AFUA_6G09600)-RELATED"/>
    <property type="match status" value="1"/>
</dbReference>
<dbReference type="GO" id="GO:0016787">
    <property type="term" value="F:hydrolase activity"/>
    <property type="evidence" value="ECO:0007669"/>
    <property type="project" value="InterPro"/>
</dbReference>
<reference evidence="2" key="2">
    <citation type="submission" date="2023-01" db="EMBL/GenBank/DDBJ databases">
        <authorList>
            <person name="Petersen C."/>
        </authorList>
    </citation>
    <scope>NUCLEOTIDE SEQUENCE</scope>
    <source>
        <strain evidence="2">IBT 17514</strain>
    </source>
</reference>
<sequence length="213" mass="23103">MTIYENLYRDIHKDPELSGVESHTASLISSHLSFLADFVVHTNIGGNGLVGALRNGAGKTVLIRAELDALPTLEKTNLPYASRKRMVDRYENERPVMHACGHDMNMVPLFTAAETLRAAGSEWSGTLIVLFQPDEEETGGAKVIIHDGLSAKVPIPDIMIAQHVTPIQSGLVAIEEGPVLMAADSLNVRVSGGGRVQDQTPISVEIRSLWQTK</sequence>
<proteinExistence type="inferred from homology"/>
<evidence type="ECO:0000313" key="3">
    <source>
        <dbReference type="Proteomes" id="UP001215712"/>
    </source>
</evidence>
<evidence type="ECO:0000256" key="1">
    <source>
        <dbReference type="ARBA" id="ARBA00006247"/>
    </source>
</evidence>
<dbReference type="Pfam" id="PF01546">
    <property type="entry name" value="Peptidase_M20"/>
    <property type="match status" value="1"/>
</dbReference>
<gene>
    <name evidence="2" type="ORF">N7493_002069</name>
</gene>
<dbReference type="Proteomes" id="UP001215712">
    <property type="component" value="Unassembled WGS sequence"/>
</dbReference>
<protein>
    <submittedName>
        <fullName evidence="2">Metal-dependent amidase/aminoacylase/carboxypeptidase</fullName>
    </submittedName>
</protein>
<dbReference type="InterPro" id="IPR017439">
    <property type="entry name" value="Amidohydrolase"/>
</dbReference>
<name>A0AAD6HVC6_9EURO</name>
<accession>A0AAD6HVC6</accession>
<dbReference type="Gene3D" id="3.40.630.10">
    <property type="entry name" value="Zn peptidases"/>
    <property type="match status" value="1"/>
</dbReference>
<evidence type="ECO:0000313" key="2">
    <source>
        <dbReference type="EMBL" id="KAJ5738914.1"/>
    </source>
</evidence>
<comment type="caution">
    <text evidence="2">The sequence shown here is derived from an EMBL/GenBank/DDBJ whole genome shotgun (WGS) entry which is preliminary data.</text>
</comment>